<keyword evidence="10" id="KW-1185">Reference proteome</keyword>
<dbReference type="GO" id="GO:0005667">
    <property type="term" value="C:transcription regulator complex"/>
    <property type="evidence" value="ECO:0007669"/>
    <property type="project" value="TreeGrafter"/>
</dbReference>
<comment type="similarity">
    <text evidence="2">Belongs to the Mediator complex subunit 23 family.</text>
</comment>
<accession>A0A267H5C6</accession>
<comment type="caution">
    <text evidence="9">The sequence shown here is derived from an EMBL/GenBank/DDBJ whole genome shotgun (WGS) entry which is preliminary data.</text>
</comment>
<dbReference type="InterPro" id="IPR016024">
    <property type="entry name" value="ARM-type_fold"/>
</dbReference>
<evidence type="ECO:0000256" key="4">
    <source>
        <dbReference type="ARBA" id="ARBA00023015"/>
    </source>
</evidence>
<dbReference type="PANTHER" id="PTHR12691:SF10">
    <property type="entry name" value="MEDIATOR OF RNA POLYMERASE II TRANSCRIPTION SUBUNIT 23"/>
    <property type="match status" value="1"/>
</dbReference>
<evidence type="ECO:0000256" key="3">
    <source>
        <dbReference type="ARBA" id="ARBA00019696"/>
    </source>
</evidence>
<dbReference type="EMBL" id="NIVC01000027">
    <property type="protein sequence ID" value="PAA93476.1"/>
    <property type="molecule type" value="Genomic_DNA"/>
</dbReference>
<feature type="region of interest" description="Disordered" evidence="8">
    <location>
        <begin position="1154"/>
        <end position="1214"/>
    </location>
</feature>
<dbReference type="Proteomes" id="UP000215902">
    <property type="component" value="Unassembled WGS sequence"/>
</dbReference>
<evidence type="ECO:0000256" key="5">
    <source>
        <dbReference type="ARBA" id="ARBA00023163"/>
    </source>
</evidence>
<dbReference type="GO" id="GO:0006357">
    <property type="term" value="P:regulation of transcription by RNA polymerase II"/>
    <property type="evidence" value="ECO:0007669"/>
    <property type="project" value="TreeGrafter"/>
</dbReference>
<dbReference type="Pfam" id="PF11573">
    <property type="entry name" value="Med23"/>
    <property type="match status" value="2"/>
</dbReference>
<evidence type="ECO:0000256" key="8">
    <source>
        <dbReference type="SAM" id="MobiDB-lite"/>
    </source>
</evidence>
<evidence type="ECO:0000313" key="10">
    <source>
        <dbReference type="Proteomes" id="UP000215902"/>
    </source>
</evidence>
<evidence type="ECO:0000256" key="2">
    <source>
        <dbReference type="ARBA" id="ARBA00010222"/>
    </source>
</evidence>
<evidence type="ECO:0000256" key="6">
    <source>
        <dbReference type="ARBA" id="ARBA00023242"/>
    </source>
</evidence>
<gene>
    <name evidence="9" type="ORF">BOX15_Mlig032356g1</name>
</gene>
<protein>
    <recommendedName>
        <fullName evidence="3">Mediator of RNA polymerase II transcription subunit 23</fullName>
    </recommendedName>
    <alternativeName>
        <fullName evidence="7">Mediator complex subunit 23</fullName>
    </alternativeName>
</protein>
<name>A0A267H5C6_9PLAT</name>
<dbReference type="SUPFAM" id="SSF48371">
    <property type="entry name" value="ARM repeat"/>
    <property type="match status" value="1"/>
</dbReference>
<feature type="region of interest" description="Disordered" evidence="8">
    <location>
        <begin position="1390"/>
        <end position="1413"/>
    </location>
</feature>
<dbReference type="GO" id="GO:0016592">
    <property type="term" value="C:mediator complex"/>
    <property type="evidence" value="ECO:0007669"/>
    <property type="project" value="TreeGrafter"/>
</dbReference>
<feature type="compositionally biased region" description="Acidic residues" evidence="8">
    <location>
        <begin position="1182"/>
        <end position="1214"/>
    </location>
</feature>
<dbReference type="OrthoDB" id="9982951at2759"/>
<sequence length="1413" mass="155828">MSMPLSMPVSYPNHNMVTPRVIEEEMKEFFLFVKENHVSDIALYRLGSYQRLSGSQSSPNSASENSYLAEDADSFLPSYVIDTFRPFNLEDRKRAVKLYISHVMEEFLDRVLVSCLEVFYPLINSGLLSAKHICDELLVSHDDIMRNPAFFKEAVTVMDRLVRQMDYKGCRDLFGKVLGLYKTFSEGEDKVFVPAFKLITTLMDRSLCLMPAYFALHEVTKLPPAEQTNLHPILKTKLETFRNSFKNVANMFSHRVIRQIVPIAGVGNYCMPPAILQHPQPSSVTNVPVNLLASTGALDLKGPLPYARCLQRPHTSLIRAVLTQQGSMDLLLSLLSLHTAPRASKISRCLFLERCLIDTILWTADETEACESDSEMAWADMMWRHLGLYSIHLCRLHLVRFPEMCLGVLEGLQDRRDSLSRSAPHIAWMLFNFLGAQNKNPLVDFAPILRILDALFPGGAPAFDTTLLVWFSLTQKSSAPNERLPRALPPPMQPMMSELMEKFQQMSQSPSYQVPLDPEEFRWFAYVYNAYAPLGQPQVVSPLNSKLVEALKQSDAIAPSYSSLRQLATMSLLAINSLLYNLLSTHADSPVVLDTYARITVLMHHDLNLQPKSVLTEAFTKAGNTGGSRVLAFVFELATYHLNSVEPMQRHLLLQNLVTLAKANRLGLDTELCLYRQAQALLTPALQVTNNHVKKLYVAWICGSDQEELNKYLLLQINHQLIHQQADPDGLLLSDFVQPLFQKCSAACLVPISMQPRLLASPDRISVPSAERQSHQLTGSAELATRLSQRILQEGQCDEAQLSDPSAGCLYWVALSCLRERGGDLPAAQLFARVQESLGPKGALPHLRIFCDLLTREVASAADNAEVSALHHVTSLVYTHRLFPLHRLLLVLLMRPFAERRLELAAFRVLRHLLSADTPNSPMAGLVPVLNSFPPSGGANGSLSALVSQLRQVYDDTPGGSSSSASLYSHAAIRVALLMDTALARLVQLQPPDSCALLSATLAPFLRHMPAPGTCLISLLSVYDPPAPLRLYLAAALLAPRMEAAADGAYLPSDCLPFFKSLLASPSLPAPAAQASSSDWLSCIGPPEAALNRLSLALSSHGRRGFPQLDWFGHEWPSSCSHAVNCCALQLLLCPVDLPAPVMPPRTAGLSSGFILSSKSKPHSNRQSDGGAAAKKARLEAEQDAFLDADDGGDGEEDDEGGGEESEDADEDEVDKLDWQSAGLLLAQMPARFTTRLVQQPLLALYDQLSGAAPHKALGHELASRPEVCLWFAYLSHAGPGRVAQLPVFFRHSVRAKVRCEAQLLLSCHLIGPLFADLLRACNSVQNELVAELYHCLAEVDAACSGRLEHQDALADYFYHIKYMFVGDGVRRVASSVIERLSPSMQSRLRSIAPGHQPDGPADAPNFPAQSEN</sequence>
<evidence type="ECO:0000256" key="7">
    <source>
        <dbReference type="ARBA" id="ARBA00031961"/>
    </source>
</evidence>
<evidence type="ECO:0000256" key="1">
    <source>
        <dbReference type="ARBA" id="ARBA00004123"/>
    </source>
</evidence>
<dbReference type="PANTHER" id="PTHR12691">
    <property type="entry name" value="MEDIATOR OF RNA POLYMERASE II TRANSCRIPTION SUBUNIT 23"/>
    <property type="match status" value="1"/>
</dbReference>
<dbReference type="STRING" id="282301.A0A267H5C6"/>
<keyword evidence="6" id="KW-0539">Nucleus</keyword>
<keyword evidence="5" id="KW-0804">Transcription</keyword>
<comment type="subcellular location">
    <subcellularLocation>
        <location evidence="1">Nucleus</location>
    </subcellularLocation>
</comment>
<proteinExistence type="inferred from homology"/>
<keyword evidence="4" id="KW-0805">Transcription regulation</keyword>
<evidence type="ECO:0000313" key="9">
    <source>
        <dbReference type="EMBL" id="PAA93476.1"/>
    </source>
</evidence>
<dbReference type="InterPro" id="IPR021629">
    <property type="entry name" value="Mediator_Med23"/>
</dbReference>
<dbReference type="GO" id="GO:0010628">
    <property type="term" value="P:positive regulation of gene expression"/>
    <property type="evidence" value="ECO:0007669"/>
    <property type="project" value="TreeGrafter"/>
</dbReference>
<reference evidence="9 10" key="1">
    <citation type="submission" date="2017-06" db="EMBL/GenBank/DDBJ databases">
        <title>A platform for efficient transgenesis in Macrostomum lignano, a flatworm model organism for stem cell research.</title>
        <authorList>
            <person name="Berezikov E."/>
        </authorList>
    </citation>
    <scope>NUCLEOTIDE SEQUENCE [LARGE SCALE GENOMIC DNA]</scope>
    <source>
        <strain evidence="9">DV1</strain>
        <tissue evidence="9">Whole organism</tissue>
    </source>
</reference>
<organism evidence="9 10">
    <name type="scientific">Macrostomum lignano</name>
    <dbReference type="NCBI Taxonomy" id="282301"/>
    <lineage>
        <taxon>Eukaryota</taxon>
        <taxon>Metazoa</taxon>
        <taxon>Spiralia</taxon>
        <taxon>Lophotrochozoa</taxon>
        <taxon>Platyhelminthes</taxon>
        <taxon>Rhabditophora</taxon>
        <taxon>Macrostomorpha</taxon>
        <taxon>Macrostomida</taxon>
        <taxon>Macrostomidae</taxon>
        <taxon>Macrostomum</taxon>
    </lineage>
</organism>